<sequence>MLDRLRSIALLVGRIGIGVIFFVHGWQKFTTMGLGGVTAFFDSLGIPLAGVAAPAVAVLEVVGGIALILGAGLPVFGSLLVLNMIGAIVFVHGANGFAVDKGGYEFVLALAAATLAIAFSGGGALAVDSLWQRRSAPVPVSAA</sequence>
<evidence type="ECO:0000313" key="9">
    <source>
        <dbReference type="Proteomes" id="UP001230426"/>
    </source>
</evidence>
<feature type="transmembrane region" description="Helical" evidence="7">
    <location>
        <begin position="7"/>
        <end position="26"/>
    </location>
</feature>
<dbReference type="Proteomes" id="UP001230426">
    <property type="component" value="Unassembled WGS sequence"/>
</dbReference>
<evidence type="ECO:0000256" key="1">
    <source>
        <dbReference type="ARBA" id="ARBA00004651"/>
    </source>
</evidence>
<dbReference type="PANTHER" id="PTHR33452">
    <property type="entry name" value="OXIDOREDUCTASE CATD-RELATED"/>
    <property type="match status" value="1"/>
</dbReference>
<gene>
    <name evidence="8" type="ORF">J2S55_006244</name>
</gene>
<evidence type="ECO:0000256" key="7">
    <source>
        <dbReference type="SAM" id="Phobius"/>
    </source>
</evidence>
<comment type="subcellular location">
    <subcellularLocation>
        <location evidence="1">Cell membrane</location>
        <topology evidence="1">Multi-pass membrane protein</topology>
    </subcellularLocation>
</comment>
<evidence type="ECO:0000256" key="3">
    <source>
        <dbReference type="ARBA" id="ARBA00022475"/>
    </source>
</evidence>
<dbReference type="PANTHER" id="PTHR33452:SF1">
    <property type="entry name" value="INNER MEMBRANE PROTEIN YPHA-RELATED"/>
    <property type="match status" value="1"/>
</dbReference>
<keyword evidence="6 7" id="KW-0472">Membrane</keyword>
<keyword evidence="3" id="KW-1003">Cell membrane</keyword>
<accession>A0ABT9RCV0</accession>
<evidence type="ECO:0000256" key="5">
    <source>
        <dbReference type="ARBA" id="ARBA00022989"/>
    </source>
</evidence>
<keyword evidence="9" id="KW-1185">Reference proteome</keyword>
<dbReference type="EMBL" id="JAUSRB010000002">
    <property type="protein sequence ID" value="MDP9866978.1"/>
    <property type="molecule type" value="Genomic_DNA"/>
</dbReference>
<keyword evidence="5 7" id="KW-1133">Transmembrane helix</keyword>
<proteinExistence type="inferred from homology"/>
<reference evidence="8 9" key="1">
    <citation type="submission" date="2023-07" db="EMBL/GenBank/DDBJ databases">
        <title>Sequencing the genomes of 1000 actinobacteria strains.</title>
        <authorList>
            <person name="Klenk H.-P."/>
        </authorList>
    </citation>
    <scope>NUCLEOTIDE SEQUENCE [LARGE SCALE GENOMIC DNA]</scope>
    <source>
        <strain evidence="8 9">DSM 44109</strain>
    </source>
</reference>
<protein>
    <submittedName>
        <fullName evidence="8">Oxidoreductase</fullName>
    </submittedName>
</protein>
<comment type="similarity">
    <text evidence="2">Belongs to the DoxX family.</text>
</comment>
<feature type="transmembrane region" description="Helical" evidence="7">
    <location>
        <begin position="106"/>
        <end position="127"/>
    </location>
</feature>
<dbReference type="Pfam" id="PF07681">
    <property type="entry name" value="DoxX"/>
    <property type="match status" value="1"/>
</dbReference>
<feature type="transmembrane region" description="Helical" evidence="7">
    <location>
        <begin position="76"/>
        <end position="94"/>
    </location>
</feature>
<organism evidence="8 9">
    <name type="scientific">Streptosporangium brasiliense</name>
    <dbReference type="NCBI Taxonomy" id="47480"/>
    <lineage>
        <taxon>Bacteria</taxon>
        <taxon>Bacillati</taxon>
        <taxon>Actinomycetota</taxon>
        <taxon>Actinomycetes</taxon>
        <taxon>Streptosporangiales</taxon>
        <taxon>Streptosporangiaceae</taxon>
        <taxon>Streptosporangium</taxon>
    </lineage>
</organism>
<evidence type="ECO:0000256" key="2">
    <source>
        <dbReference type="ARBA" id="ARBA00006679"/>
    </source>
</evidence>
<keyword evidence="4 7" id="KW-0812">Transmembrane</keyword>
<evidence type="ECO:0000313" key="8">
    <source>
        <dbReference type="EMBL" id="MDP9866978.1"/>
    </source>
</evidence>
<dbReference type="InterPro" id="IPR032808">
    <property type="entry name" value="DoxX"/>
</dbReference>
<dbReference type="InterPro" id="IPR051907">
    <property type="entry name" value="DoxX-like_oxidoreductase"/>
</dbReference>
<evidence type="ECO:0000256" key="4">
    <source>
        <dbReference type="ARBA" id="ARBA00022692"/>
    </source>
</evidence>
<dbReference type="RefSeq" id="WP_306868196.1">
    <property type="nucleotide sequence ID" value="NZ_JAUSRB010000002.1"/>
</dbReference>
<feature type="transmembrane region" description="Helical" evidence="7">
    <location>
        <begin position="46"/>
        <end position="69"/>
    </location>
</feature>
<comment type="caution">
    <text evidence="8">The sequence shown here is derived from an EMBL/GenBank/DDBJ whole genome shotgun (WGS) entry which is preliminary data.</text>
</comment>
<evidence type="ECO:0000256" key="6">
    <source>
        <dbReference type="ARBA" id="ARBA00023136"/>
    </source>
</evidence>
<name>A0ABT9RCV0_9ACTN</name>